<dbReference type="PATRIC" id="fig|1230454.4.peg.1661"/>
<keyword evidence="5" id="KW-0456">Lyase</keyword>
<comment type="cofactor">
    <cofactor evidence="7">
        <name>Zn(2+)</name>
        <dbReference type="ChEBI" id="CHEBI:29105"/>
    </cofactor>
    <text evidence="7">Binds 1 zinc ion per subunit.</text>
</comment>
<sequence length="233" mass="24775">MAHGLLIELLDRNDRHVDSLDVDAFADYREAQRPPVVSVCCSDSRVSQEGMWAIDRPGYLFTAGNIGNRVSDVVDGDRVLSGSIAYPLGHADTDVLAVVGHTGCGAVGAALSAVQTGEYPAEPGVRADVEDLVPIVERGLADDAVAGDGSDVGATRRNRLVEYNVHEQVSAALATDEVADGDADVYGFVYDFHHAYGERDGVTYLVNANGERDPAVLRDLVGDERADHVATLL</sequence>
<keyword evidence="4 7" id="KW-0862">Zinc</keyword>
<dbReference type="EMBL" id="AOJI01000022">
    <property type="protein sequence ID" value="EMA67695.1"/>
    <property type="molecule type" value="Genomic_DNA"/>
</dbReference>
<comment type="caution">
    <text evidence="8">The sequence shown here is derived from an EMBL/GenBank/DDBJ whole genome shotgun (WGS) entry which is preliminary data.</text>
</comment>
<dbReference type="PANTHER" id="PTHR11002">
    <property type="entry name" value="CARBONIC ANHYDRASE"/>
    <property type="match status" value="1"/>
</dbReference>
<protein>
    <recommendedName>
        <fullName evidence="2">carbonic anhydrase</fullName>
        <ecNumber evidence="2">4.2.1.1</ecNumber>
    </recommendedName>
</protein>
<evidence type="ECO:0000256" key="2">
    <source>
        <dbReference type="ARBA" id="ARBA00012925"/>
    </source>
</evidence>
<dbReference type="SUPFAM" id="SSF53056">
    <property type="entry name" value="beta-carbonic anhydrase, cab"/>
    <property type="match status" value="1"/>
</dbReference>
<gene>
    <name evidence="8" type="ORF">C461_08209</name>
</gene>
<dbReference type="AlphaFoldDB" id="M0PFY7"/>
<evidence type="ECO:0000256" key="4">
    <source>
        <dbReference type="ARBA" id="ARBA00022833"/>
    </source>
</evidence>
<keyword evidence="3 7" id="KW-0479">Metal-binding</keyword>
<organism evidence="8 9">
    <name type="scientific">Halorubrum aidingense JCM 13560</name>
    <dbReference type="NCBI Taxonomy" id="1230454"/>
    <lineage>
        <taxon>Archaea</taxon>
        <taxon>Methanobacteriati</taxon>
        <taxon>Methanobacteriota</taxon>
        <taxon>Stenosarchaea group</taxon>
        <taxon>Halobacteria</taxon>
        <taxon>Halobacteriales</taxon>
        <taxon>Haloferacaceae</taxon>
        <taxon>Halorubrum</taxon>
    </lineage>
</organism>
<evidence type="ECO:0000256" key="3">
    <source>
        <dbReference type="ARBA" id="ARBA00022723"/>
    </source>
</evidence>
<evidence type="ECO:0000313" key="8">
    <source>
        <dbReference type="EMBL" id="EMA67695.1"/>
    </source>
</evidence>
<comment type="catalytic activity">
    <reaction evidence="6">
        <text>hydrogencarbonate + H(+) = CO2 + H2O</text>
        <dbReference type="Rhea" id="RHEA:10748"/>
        <dbReference type="ChEBI" id="CHEBI:15377"/>
        <dbReference type="ChEBI" id="CHEBI:15378"/>
        <dbReference type="ChEBI" id="CHEBI:16526"/>
        <dbReference type="ChEBI" id="CHEBI:17544"/>
        <dbReference type="EC" id="4.2.1.1"/>
    </reaction>
</comment>
<evidence type="ECO:0000256" key="1">
    <source>
        <dbReference type="ARBA" id="ARBA00006217"/>
    </source>
</evidence>
<comment type="similarity">
    <text evidence="1">Belongs to the beta-class carbonic anhydrase family.</text>
</comment>
<dbReference type="Pfam" id="PF00484">
    <property type="entry name" value="Pro_CA"/>
    <property type="match status" value="1"/>
</dbReference>
<dbReference type="RefSeq" id="WP_008000248.1">
    <property type="nucleotide sequence ID" value="NZ_AOJI01000022.1"/>
</dbReference>
<feature type="binding site" evidence="7">
    <location>
        <position position="41"/>
    </location>
    <ligand>
        <name>Zn(2+)</name>
        <dbReference type="ChEBI" id="CHEBI:29105"/>
    </ligand>
</feature>
<accession>M0PFY7</accession>
<evidence type="ECO:0000256" key="5">
    <source>
        <dbReference type="ARBA" id="ARBA00023239"/>
    </source>
</evidence>
<feature type="binding site" evidence="7">
    <location>
        <position position="104"/>
    </location>
    <ligand>
        <name>Zn(2+)</name>
        <dbReference type="ChEBI" id="CHEBI:29105"/>
    </ligand>
</feature>
<dbReference type="Proteomes" id="UP000011575">
    <property type="component" value="Unassembled WGS sequence"/>
</dbReference>
<dbReference type="SMART" id="SM00947">
    <property type="entry name" value="Pro_CA"/>
    <property type="match status" value="1"/>
</dbReference>
<feature type="binding site" evidence="7">
    <location>
        <position position="101"/>
    </location>
    <ligand>
        <name>Zn(2+)</name>
        <dbReference type="ChEBI" id="CHEBI:29105"/>
    </ligand>
</feature>
<dbReference type="PANTHER" id="PTHR11002:SF76">
    <property type="entry name" value="CARBONIC ANHYDRASE"/>
    <property type="match status" value="1"/>
</dbReference>
<dbReference type="GO" id="GO:0004089">
    <property type="term" value="F:carbonate dehydratase activity"/>
    <property type="evidence" value="ECO:0007669"/>
    <property type="project" value="UniProtKB-EC"/>
</dbReference>
<evidence type="ECO:0000256" key="7">
    <source>
        <dbReference type="PIRSR" id="PIRSR601765-2"/>
    </source>
</evidence>
<dbReference type="InterPro" id="IPR001765">
    <property type="entry name" value="Carbonic_anhydrase"/>
</dbReference>
<dbReference type="EC" id="4.2.1.1" evidence="2"/>
<dbReference type="GO" id="GO:0008270">
    <property type="term" value="F:zinc ion binding"/>
    <property type="evidence" value="ECO:0007669"/>
    <property type="project" value="InterPro"/>
</dbReference>
<evidence type="ECO:0000256" key="6">
    <source>
        <dbReference type="ARBA" id="ARBA00048348"/>
    </source>
</evidence>
<proteinExistence type="inferred from homology"/>
<keyword evidence="9" id="KW-1185">Reference proteome</keyword>
<reference evidence="8 9" key="1">
    <citation type="journal article" date="2014" name="PLoS Genet.">
        <title>Phylogenetically driven sequencing of extremely halophilic archaea reveals strategies for static and dynamic osmo-response.</title>
        <authorList>
            <person name="Becker E.A."/>
            <person name="Seitzer P.M."/>
            <person name="Tritt A."/>
            <person name="Larsen D."/>
            <person name="Krusor M."/>
            <person name="Yao A.I."/>
            <person name="Wu D."/>
            <person name="Madern D."/>
            <person name="Eisen J.A."/>
            <person name="Darling A.E."/>
            <person name="Facciotti M.T."/>
        </authorList>
    </citation>
    <scope>NUCLEOTIDE SEQUENCE [LARGE SCALE GENOMIC DNA]</scope>
    <source>
        <strain evidence="8 9">JCM 13560</strain>
    </source>
</reference>
<dbReference type="OrthoDB" id="24878at2157"/>
<dbReference type="STRING" id="1230454.C461_08209"/>
<name>M0PFY7_9EURY</name>
<dbReference type="InterPro" id="IPR036874">
    <property type="entry name" value="Carbonic_anhydrase_sf"/>
</dbReference>
<evidence type="ECO:0000313" key="9">
    <source>
        <dbReference type="Proteomes" id="UP000011575"/>
    </source>
</evidence>
<dbReference type="Gene3D" id="3.40.1050.10">
    <property type="entry name" value="Carbonic anhydrase"/>
    <property type="match status" value="1"/>
</dbReference>